<evidence type="ECO:0000313" key="9">
    <source>
        <dbReference type="EMBL" id="MCY1073846.1"/>
    </source>
</evidence>
<evidence type="ECO:0000256" key="5">
    <source>
        <dbReference type="PROSITE-ProRule" id="PRU00473"/>
    </source>
</evidence>
<dbReference type="RefSeq" id="WP_267532835.1">
    <property type="nucleotide sequence ID" value="NZ_JAPNKA010000001.1"/>
</dbReference>
<dbReference type="InterPro" id="IPR006664">
    <property type="entry name" value="OMP_bac"/>
</dbReference>
<evidence type="ECO:0000259" key="8">
    <source>
        <dbReference type="PROSITE" id="PS51123"/>
    </source>
</evidence>
<feature type="domain" description="OmpA-like" evidence="8">
    <location>
        <begin position="495"/>
        <end position="613"/>
    </location>
</feature>
<dbReference type="Gene3D" id="4.10.1080.10">
    <property type="entry name" value="TSP type-3 repeat"/>
    <property type="match status" value="1"/>
</dbReference>
<dbReference type="PANTHER" id="PTHR30329:SF21">
    <property type="entry name" value="LIPOPROTEIN YIAD-RELATED"/>
    <property type="match status" value="1"/>
</dbReference>
<dbReference type="Proteomes" id="UP001207654">
    <property type="component" value="Unassembled WGS sequence"/>
</dbReference>
<evidence type="ECO:0000313" key="10">
    <source>
        <dbReference type="Proteomes" id="UP001207654"/>
    </source>
</evidence>
<evidence type="ECO:0000256" key="6">
    <source>
        <dbReference type="SAM" id="MobiDB-lite"/>
    </source>
</evidence>
<dbReference type="Gene3D" id="3.30.1330.60">
    <property type="entry name" value="OmpA-like domain"/>
    <property type="match status" value="1"/>
</dbReference>
<dbReference type="SUPFAM" id="SSF103647">
    <property type="entry name" value="TSP type-3 repeat"/>
    <property type="match status" value="1"/>
</dbReference>
<sequence>MSYTKRPPKRLAGYARLSAVATLLLASAALAQPAGLPQFELERLELNPNGRGSLLMGTGELLPKGGFRLSLAGQYENDPLVMYRDGNRLGSVVADRVTAHLLAAWAPMEWLELGVQLPLVAWQSGDDLSAQGVAAPASTGLSTPTAHVRLGLLAQRREAPVDLALELGVGLPVGSVDTLSRDGIVRLSPKVMVGRSFGLLRAGVEAGALIRPAVVLGDSGEVQDELGNEVRLGAVLATTGPGLRGELNVRGTVPLTQQPASLELLAGLRLPVSDSLEAYALGGPGFGSAPGTPSFRVLLGLAMGGGERVDTSLRDDDGDGVKNSVDACPAEAGPAEHQGCPVKDTDGDGVADRLDSCPTEAGLAERQGCPVRDADQDGIEDAEDSCPTEAGPAERKGCPVKDADQDGIEDAADKCPTEAGPAERQGCPVRDADKDGVVDERDACPAEAGLTELRGCPAKDTDGDTVSDHLDNCPAEKGVVTNAGCPAQQKQMVAIQTGKLEIKEQVFFATGKAIIQKRSFKMLDQVAKILQQHPEVDKMVIEGHTDDRGNAEANRKLSLARAEAVKGYLVSKGVEPSRLEAKGYGPDRPIASNKTEKGRAVNRRVEFIIVTPERELQ</sequence>
<dbReference type="CDD" id="cd07185">
    <property type="entry name" value="OmpA_C-like"/>
    <property type="match status" value="1"/>
</dbReference>
<keyword evidence="2 7" id="KW-0732">Signal</keyword>
<dbReference type="Pfam" id="PF00691">
    <property type="entry name" value="OmpA"/>
    <property type="match status" value="1"/>
</dbReference>
<feature type="chain" id="PRO_5046114522" evidence="7">
    <location>
        <begin position="32"/>
        <end position="617"/>
    </location>
</feature>
<evidence type="ECO:0000256" key="7">
    <source>
        <dbReference type="SAM" id="SignalP"/>
    </source>
</evidence>
<proteinExistence type="predicted"/>
<keyword evidence="10" id="KW-1185">Reference proteome</keyword>
<dbReference type="EMBL" id="JAPNKA010000001">
    <property type="protein sequence ID" value="MCY1073846.1"/>
    <property type="molecule type" value="Genomic_DNA"/>
</dbReference>
<evidence type="ECO:0000256" key="2">
    <source>
        <dbReference type="ARBA" id="ARBA00022729"/>
    </source>
</evidence>
<dbReference type="InterPro" id="IPR028974">
    <property type="entry name" value="TSP_type-3_rpt"/>
</dbReference>
<dbReference type="InterPro" id="IPR003367">
    <property type="entry name" value="Thrombospondin_3-like_rpt"/>
</dbReference>
<comment type="caution">
    <text evidence="9">The sequence shown here is derived from an EMBL/GenBank/DDBJ whole genome shotgun (WGS) entry which is preliminary data.</text>
</comment>
<dbReference type="PRINTS" id="PR01021">
    <property type="entry name" value="OMPADOMAIN"/>
</dbReference>
<reference evidence="9 10" key="1">
    <citation type="submission" date="2022-11" db="EMBL/GenBank/DDBJ databases">
        <title>Minimal conservation of predation-associated metabolite biosynthetic gene clusters underscores biosynthetic potential of Myxococcota including descriptions for ten novel species: Archangium lansinium sp. nov., Myxococcus landrumus sp. nov., Nannocystis bai.</title>
        <authorList>
            <person name="Ahearne A."/>
            <person name="Stevens C."/>
            <person name="Phillips K."/>
        </authorList>
    </citation>
    <scope>NUCLEOTIDE SEQUENCE [LARGE SCALE GENOMIC DNA]</scope>
    <source>
        <strain evidence="9 10">MIWBW</strain>
    </source>
</reference>
<keyword evidence="4" id="KW-0998">Cell outer membrane</keyword>
<dbReference type="SUPFAM" id="SSF103088">
    <property type="entry name" value="OmpA-like"/>
    <property type="match status" value="1"/>
</dbReference>
<dbReference type="InterPro" id="IPR050330">
    <property type="entry name" value="Bact_OuterMem_StrucFunc"/>
</dbReference>
<dbReference type="PROSITE" id="PS51123">
    <property type="entry name" value="OMPA_2"/>
    <property type="match status" value="1"/>
</dbReference>
<gene>
    <name evidence="9" type="ORF">OV287_05060</name>
</gene>
<dbReference type="PANTHER" id="PTHR30329">
    <property type="entry name" value="STATOR ELEMENT OF FLAGELLAR MOTOR COMPLEX"/>
    <property type="match status" value="1"/>
</dbReference>
<organism evidence="9 10">
    <name type="scientific">Archangium lansingense</name>
    <dbReference type="NCBI Taxonomy" id="2995310"/>
    <lineage>
        <taxon>Bacteria</taxon>
        <taxon>Pseudomonadati</taxon>
        <taxon>Myxococcota</taxon>
        <taxon>Myxococcia</taxon>
        <taxon>Myxococcales</taxon>
        <taxon>Cystobacterineae</taxon>
        <taxon>Archangiaceae</taxon>
        <taxon>Archangium</taxon>
    </lineage>
</organism>
<dbReference type="Pfam" id="PF02412">
    <property type="entry name" value="TSP_3"/>
    <property type="match status" value="6"/>
</dbReference>
<feature type="signal peptide" evidence="7">
    <location>
        <begin position="1"/>
        <end position="31"/>
    </location>
</feature>
<evidence type="ECO:0000256" key="1">
    <source>
        <dbReference type="ARBA" id="ARBA00004442"/>
    </source>
</evidence>
<feature type="compositionally biased region" description="Acidic residues" evidence="6">
    <location>
        <begin position="376"/>
        <end position="386"/>
    </location>
</feature>
<feature type="compositionally biased region" description="Basic and acidic residues" evidence="6">
    <location>
        <begin position="392"/>
        <end position="404"/>
    </location>
</feature>
<evidence type="ECO:0000256" key="3">
    <source>
        <dbReference type="ARBA" id="ARBA00023136"/>
    </source>
</evidence>
<protein>
    <submittedName>
        <fullName evidence="9">Thrombospondin type 3 repeat-containing protein</fullName>
    </submittedName>
</protein>
<comment type="subcellular location">
    <subcellularLocation>
        <location evidence="1">Cell outer membrane</location>
    </subcellularLocation>
</comment>
<evidence type="ECO:0000256" key="4">
    <source>
        <dbReference type="ARBA" id="ARBA00023237"/>
    </source>
</evidence>
<dbReference type="InterPro" id="IPR006665">
    <property type="entry name" value="OmpA-like"/>
</dbReference>
<accession>A0ABT3ZWU7</accession>
<feature type="region of interest" description="Disordered" evidence="6">
    <location>
        <begin position="361"/>
        <end position="431"/>
    </location>
</feature>
<keyword evidence="3 5" id="KW-0472">Membrane</keyword>
<name>A0ABT3ZWU7_9BACT</name>
<dbReference type="InterPro" id="IPR036737">
    <property type="entry name" value="OmpA-like_sf"/>
</dbReference>